<dbReference type="Proteomes" id="UP000823775">
    <property type="component" value="Unassembled WGS sequence"/>
</dbReference>
<proteinExistence type="predicted"/>
<gene>
    <name evidence="1" type="ORF">HAX54_052299</name>
</gene>
<organism evidence="1 2">
    <name type="scientific">Datura stramonium</name>
    <name type="common">Jimsonweed</name>
    <name type="synonym">Common thornapple</name>
    <dbReference type="NCBI Taxonomy" id="4076"/>
    <lineage>
        <taxon>Eukaryota</taxon>
        <taxon>Viridiplantae</taxon>
        <taxon>Streptophyta</taxon>
        <taxon>Embryophyta</taxon>
        <taxon>Tracheophyta</taxon>
        <taxon>Spermatophyta</taxon>
        <taxon>Magnoliopsida</taxon>
        <taxon>eudicotyledons</taxon>
        <taxon>Gunneridae</taxon>
        <taxon>Pentapetalae</taxon>
        <taxon>asterids</taxon>
        <taxon>lamiids</taxon>
        <taxon>Solanales</taxon>
        <taxon>Solanaceae</taxon>
        <taxon>Solanoideae</taxon>
        <taxon>Datureae</taxon>
        <taxon>Datura</taxon>
    </lineage>
</organism>
<dbReference type="PANTHER" id="PTHR46503">
    <property type="entry name" value="INTER-ALPHA-TRYPSIN INHIBITOR HEAVY CHAIN-LIKE PROTEIN"/>
    <property type="match status" value="1"/>
</dbReference>
<sequence>MAEEFVKSVEDGVHLSRRIYFGKDRAVAPPKPMTAMDKASQSYLPQSPMMYAVIGDPAIVDNPDIPSCQPPCTAGSWRVHCVMGSRGCDCRIAVPMGERGSILGCEVETPRKSYCTKIVPPDDESETEKVANIEDRCFLKPHIFILTIPQVDGGTNISVTIRWSPGLLYCNGQLTLDITI</sequence>
<name>A0ABS8WSA7_DATST</name>
<evidence type="ECO:0000313" key="2">
    <source>
        <dbReference type="Proteomes" id="UP000823775"/>
    </source>
</evidence>
<protein>
    <submittedName>
        <fullName evidence="1">Uncharacterized protein</fullName>
    </submittedName>
</protein>
<reference evidence="1 2" key="1">
    <citation type="journal article" date="2021" name="BMC Genomics">
        <title>Datura genome reveals duplications of psychoactive alkaloid biosynthetic genes and high mutation rate following tissue culture.</title>
        <authorList>
            <person name="Rajewski A."/>
            <person name="Carter-House D."/>
            <person name="Stajich J."/>
            <person name="Litt A."/>
        </authorList>
    </citation>
    <scope>NUCLEOTIDE SEQUENCE [LARGE SCALE GENOMIC DNA]</scope>
    <source>
        <strain evidence="1">AR-01</strain>
    </source>
</reference>
<accession>A0ABS8WSA7</accession>
<comment type="caution">
    <text evidence="1">The sequence shown here is derived from an EMBL/GenBank/DDBJ whole genome shotgun (WGS) entry which is preliminary data.</text>
</comment>
<dbReference type="EMBL" id="JACEIK010009467">
    <property type="protein sequence ID" value="MCE3052337.1"/>
    <property type="molecule type" value="Genomic_DNA"/>
</dbReference>
<dbReference type="PANTHER" id="PTHR46503:SF1">
    <property type="entry name" value="INTER-ALPHA-TRYPSIN INHIBITOR HEAVY CHAIN-LIKE PROTEIN"/>
    <property type="match status" value="1"/>
</dbReference>
<keyword evidence="2" id="KW-1185">Reference proteome</keyword>
<evidence type="ECO:0000313" key="1">
    <source>
        <dbReference type="EMBL" id="MCE3052337.1"/>
    </source>
</evidence>